<evidence type="ECO:0000313" key="2">
    <source>
        <dbReference type="EMBL" id="RSD22909.1"/>
    </source>
</evidence>
<reference evidence="2 3" key="1">
    <citation type="submission" date="2018-12" db="EMBL/GenBank/DDBJ databases">
        <title>Amycolatopsis eburnea sp. nov. actinomycete associate with arbuscular mycorrhiza fungal spore.</title>
        <authorList>
            <person name="Lumyong S."/>
            <person name="Chaiya L."/>
        </authorList>
    </citation>
    <scope>NUCLEOTIDE SEQUENCE [LARGE SCALE GENOMIC DNA]</scope>
    <source>
        <strain evidence="2 3">GLM-1</strain>
    </source>
</reference>
<dbReference type="OrthoDB" id="9809695at2"/>
<comment type="caution">
    <text evidence="2">The sequence shown here is derived from an EMBL/GenBank/DDBJ whole genome shotgun (WGS) entry which is preliminary data.</text>
</comment>
<dbReference type="InterPro" id="IPR011008">
    <property type="entry name" value="Dimeric_a/b-barrel"/>
</dbReference>
<keyword evidence="3" id="KW-1185">Reference proteome</keyword>
<dbReference type="Proteomes" id="UP000267081">
    <property type="component" value="Unassembled WGS sequence"/>
</dbReference>
<evidence type="ECO:0000259" key="1">
    <source>
        <dbReference type="Pfam" id="PF07978"/>
    </source>
</evidence>
<dbReference type="EMBL" id="RSEC01000024">
    <property type="protein sequence ID" value="RSD22909.1"/>
    <property type="molecule type" value="Genomic_DNA"/>
</dbReference>
<dbReference type="AlphaFoldDB" id="A0A3R9E191"/>
<proteinExistence type="predicted"/>
<organism evidence="2 3">
    <name type="scientific">Amycolatopsis eburnea</name>
    <dbReference type="NCBI Taxonomy" id="2267691"/>
    <lineage>
        <taxon>Bacteria</taxon>
        <taxon>Bacillati</taxon>
        <taxon>Actinomycetota</taxon>
        <taxon>Actinomycetes</taxon>
        <taxon>Pseudonocardiales</taxon>
        <taxon>Pseudonocardiaceae</taxon>
        <taxon>Amycolatopsis</taxon>
    </lineage>
</organism>
<dbReference type="Gene3D" id="3.30.70.100">
    <property type="match status" value="1"/>
</dbReference>
<dbReference type="SUPFAM" id="SSF54909">
    <property type="entry name" value="Dimeric alpha+beta barrel"/>
    <property type="match status" value="1"/>
</dbReference>
<feature type="domain" description="NIPSNAP" evidence="1">
    <location>
        <begin position="19"/>
        <end position="114"/>
    </location>
</feature>
<dbReference type="Pfam" id="PF07978">
    <property type="entry name" value="NIPSNAP"/>
    <property type="match status" value="1"/>
</dbReference>
<sequence>MVAASFGAMTFTDHETVIELRRYTLHPGRRDELIELFEREFVEPQEAAGAHLFGLFRERASPDKFVWLRGFRSMAERKAALEEFYFGPVWKEHREAANATMIDSDDVLLLRPVKRGLSAPPPGSGLHVAISPPAPAPDSAFAAFETEPSENTFPRLPVRADGPFSVWFSRTPLGAGVELELEATTRSLIR</sequence>
<protein>
    <submittedName>
        <fullName evidence="2">NIPSNAP family protein</fullName>
    </submittedName>
</protein>
<accession>A0A3R9E191</accession>
<evidence type="ECO:0000313" key="3">
    <source>
        <dbReference type="Proteomes" id="UP000267081"/>
    </source>
</evidence>
<gene>
    <name evidence="2" type="ORF">EIY87_07085</name>
</gene>
<dbReference type="InterPro" id="IPR012577">
    <property type="entry name" value="NIPSNAP"/>
</dbReference>
<name>A0A3R9E191_9PSEU</name>